<evidence type="ECO:0000256" key="1">
    <source>
        <dbReference type="SAM" id="MobiDB-lite"/>
    </source>
</evidence>
<dbReference type="InterPro" id="IPR011989">
    <property type="entry name" value="ARM-like"/>
</dbReference>
<sequence length="1106" mass="123845">MDEFDFEDDVGIEAKVTSLSSKSQEATVTSSASSSPSRTHRRKRFRLNYGSSALSGRGDDDDSSKATLHDDKSDDIGMGRNKGEITSSQNSKTSWQPRRRKRQATQKKKHDKESDIFPSTSFFTSSSPSSFLSSIKSSSASSKDAQSCKAVTTKSKDYMPDGTPPGSPPLQKHTFVHWDDERKVKATSSTNIESQTIKSISREVKTTTKGFNHSKSNLDDDAIDTHDDDMHNDVDNDTDDEEFAIDNDRTFQHLKSPQSSQANSSIISYESEKILTGAGTDMHAVQDAGSSRLVLDDCNFYCSSFFNGIGVSNNTSKTKMYTSKAHSSSTADATCDLALLMASRKARSVLINLSMNRNTRPASDESKENTISDQNTLDSIIRILEFVPQFIQGSSLPSVAEVAFSSDSKWNDKNVIVWDDFISTLNTEANKDKNELSTVNSSKSWATGRKTKVKSENIQSSNDTKKGSIYDKVVCNALSIIVHYISLDCTCDSGQFSSITKPQLRKSFQKDILRKGFFIRAIARLILSDHIVSTILTERYSELKDGNDNDISASKSYSVSRLSPMNADPTKRGRKKKRIRKQGAPSCHHSHPENSAPAHVIQKGQQRNNYLDFYSDDANSAFSRDKDSVSSDFSTNDLPSRFKQKITKALQNSKGENRDVSFCLYCKDLVKSSYQRSQNSGSLALNAFLRILSGKYDSNTDIESNESNPTGNNPQTETSDASDSYFDVDDSECDEIESQNLNNPIFFKNFMVRRSGSIPFLTRGIVETLEACIVIFQECLNDTEKCCFSCIEYLRDRLHSISTILDNLCCLSGKNRKLFCCISQLEYIPIFIPSLLRTVTIMNYLSKVDSKKQIVFEEISLSALRMLTSLTHENSFASDQLCSLSIQHPFENDTCTSGVHLIIDTLHSLIQVNPKHNSLSHHANYDAKIFCLNTLTNALESPSYAKVSDLINTFRRNQPEKISDSITMIACLTRWIVKQTDSFRDTIVQEFRDSEFEQNKVDIRDLAHNEDEHLVVAGNGFIFLSCLLGVHDDIKNEDQNRLTRGNIQKEIFNELPGKEEKEKITLMINTLKAFCNFYRLSIGDLSVAVVTPVLSIIEGLERRHHL</sequence>
<feature type="region of interest" description="Disordered" evidence="1">
    <location>
        <begin position="554"/>
        <end position="599"/>
    </location>
</feature>
<proteinExistence type="predicted"/>
<feature type="compositionally biased region" description="Polar residues" evidence="1">
    <location>
        <begin position="554"/>
        <end position="563"/>
    </location>
</feature>
<evidence type="ECO:0000313" key="3">
    <source>
        <dbReference type="Proteomes" id="UP001054902"/>
    </source>
</evidence>
<gene>
    <name evidence="2" type="ORF">CTEN210_08491</name>
</gene>
<keyword evidence="3" id="KW-1185">Reference proteome</keyword>
<feature type="compositionally biased region" description="Low complexity" evidence="1">
    <location>
        <begin position="116"/>
        <end position="147"/>
    </location>
</feature>
<reference evidence="2 3" key="1">
    <citation type="journal article" date="2021" name="Sci. Rep.">
        <title>The genome of the diatom Chaetoceros tenuissimus carries an ancient integrated fragment of an extant virus.</title>
        <authorList>
            <person name="Hongo Y."/>
            <person name="Kimura K."/>
            <person name="Takaki Y."/>
            <person name="Yoshida Y."/>
            <person name="Baba S."/>
            <person name="Kobayashi G."/>
            <person name="Nagasaki K."/>
            <person name="Hano T."/>
            <person name="Tomaru Y."/>
        </authorList>
    </citation>
    <scope>NUCLEOTIDE SEQUENCE [LARGE SCALE GENOMIC DNA]</scope>
    <source>
        <strain evidence="2 3">NIES-3715</strain>
    </source>
</reference>
<dbReference type="EMBL" id="BLLK01000045">
    <property type="protein sequence ID" value="GFH52015.1"/>
    <property type="molecule type" value="Genomic_DNA"/>
</dbReference>
<feature type="region of interest" description="Disordered" evidence="1">
    <location>
        <begin position="17"/>
        <end position="170"/>
    </location>
</feature>
<feature type="compositionally biased region" description="Basic and acidic residues" evidence="1">
    <location>
        <begin position="63"/>
        <end position="83"/>
    </location>
</feature>
<feature type="compositionally biased region" description="Basic residues" evidence="1">
    <location>
        <begin position="572"/>
        <end position="581"/>
    </location>
</feature>
<accession>A0AAD3CVZ9</accession>
<dbReference type="Proteomes" id="UP001054902">
    <property type="component" value="Unassembled WGS sequence"/>
</dbReference>
<feature type="compositionally biased region" description="Basic residues" evidence="1">
    <location>
        <begin position="97"/>
        <end position="110"/>
    </location>
</feature>
<evidence type="ECO:0000313" key="2">
    <source>
        <dbReference type="EMBL" id="GFH52015.1"/>
    </source>
</evidence>
<feature type="compositionally biased region" description="Polar residues" evidence="1">
    <location>
        <begin position="700"/>
        <end position="722"/>
    </location>
</feature>
<feature type="region of interest" description="Disordered" evidence="1">
    <location>
        <begin position="700"/>
        <end position="725"/>
    </location>
</feature>
<organism evidence="2 3">
    <name type="scientific">Chaetoceros tenuissimus</name>
    <dbReference type="NCBI Taxonomy" id="426638"/>
    <lineage>
        <taxon>Eukaryota</taxon>
        <taxon>Sar</taxon>
        <taxon>Stramenopiles</taxon>
        <taxon>Ochrophyta</taxon>
        <taxon>Bacillariophyta</taxon>
        <taxon>Coscinodiscophyceae</taxon>
        <taxon>Chaetocerotophycidae</taxon>
        <taxon>Chaetocerotales</taxon>
        <taxon>Chaetocerotaceae</taxon>
        <taxon>Chaetoceros</taxon>
    </lineage>
</organism>
<feature type="compositionally biased region" description="Polar residues" evidence="1">
    <location>
        <begin position="17"/>
        <end position="29"/>
    </location>
</feature>
<dbReference type="AlphaFoldDB" id="A0AAD3CVZ9"/>
<feature type="compositionally biased region" description="Polar residues" evidence="1">
    <location>
        <begin position="84"/>
        <end position="95"/>
    </location>
</feature>
<protein>
    <submittedName>
        <fullName evidence="2">Uncharacterized protein</fullName>
    </submittedName>
</protein>
<name>A0AAD3CVZ9_9STRA</name>
<comment type="caution">
    <text evidence="2">The sequence shown here is derived from an EMBL/GenBank/DDBJ whole genome shotgun (WGS) entry which is preliminary data.</text>
</comment>
<dbReference type="Gene3D" id="1.25.10.10">
    <property type="entry name" value="Leucine-rich Repeat Variant"/>
    <property type="match status" value="1"/>
</dbReference>